<sequence length="449" mass="48715">MRRPLRRAGILALVLLLLAGVVALATRGGDEREPGPTASTTTALPPARSARTVRELRPERVLRRVEELRGLWLRRPPRFVVLTPDQARRQVQAAEDREAGGRVSDREEAVNLSLVTLLGLLPPDVDLDDLAGRITSQGTLGYYDGEANEMTIISKGPELPVGVETTVAHELTHAIDDEHFDVFRRVQGLREDGDAELAYRSVVEGNASDVEERYRRRYRIPQPDPAGDAEQRELLRDLPFGLQLQLGFPYAIGQAFVGALRGPGVDAQALVARALGDGRPRTSVEILDPARWLRKQPVVPTPLRPRAVLGDGWTQIDEDAIGAADVLALLAPVEAEAGSAALVARAWTGGEYRFLRRGGAAARGCDDPCWSRDAVVGSAAFAGPADARAFTTQFGRVLEEQRRATRVGTAVWRVGDGGAAVGLDGRRVTFAYAPTPELAIRLVREAPQD</sequence>
<protein>
    <submittedName>
        <fullName evidence="2">Unannotated protein</fullName>
    </submittedName>
</protein>
<gene>
    <name evidence="2" type="ORF">UFOPK3564_00637</name>
</gene>
<accession>A0A6J7G246</accession>
<reference evidence="2" key="1">
    <citation type="submission" date="2020-05" db="EMBL/GenBank/DDBJ databases">
        <authorList>
            <person name="Chiriac C."/>
            <person name="Salcher M."/>
            <person name="Ghai R."/>
            <person name="Kavagutti S V."/>
        </authorList>
    </citation>
    <scope>NUCLEOTIDE SEQUENCE</scope>
</reference>
<evidence type="ECO:0000313" key="2">
    <source>
        <dbReference type="EMBL" id="CAB4902111.1"/>
    </source>
</evidence>
<dbReference type="AlphaFoldDB" id="A0A6J7G246"/>
<feature type="compositionally biased region" description="Low complexity" evidence="1">
    <location>
        <begin position="35"/>
        <end position="50"/>
    </location>
</feature>
<proteinExistence type="predicted"/>
<feature type="region of interest" description="Disordered" evidence="1">
    <location>
        <begin position="28"/>
        <end position="51"/>
    </location>
</feature>
<name>A0A6J7G246_9ZZZZ</name>
<dbReference type="EMBL" id="CAFBMK010000023">
    <property type="protein sequence ID" value="CAB4902111.1"/>
    <property type="molecule type" value="Genomic_DNA"/>
</dbReference>
<organism evidence="2">
    <name type="scientific">freshwater metagenome</name>
    <dbReference type="NCBI Taxonomy" id="449393"/>
    <lineage>
        <taxon>unclassified sequences</taxon>
        <taxon>metagenomes</taxon>
        <taxon>ecological metagenomes</taxon>
    </lineage>
</organism>
<evidence type="ECO:0000256" key="1">
    <source>
        <dbReference type="SAM" id="MobiDB-lite"/>
    </source>
</evidence>